<evidence type="ECO:0000313" key="1">
    <source>
        <dbReference type="EMBL" id="GAA1737785.1"/>
    </source>
</evidence>
<comment type="caution">
    <text evidence="1">The sequence shown here is derived from an EMBL/GenBank/DDBJ whole genome shotgun (WGS) entry which is preliminary data.</text>
</comment>
<name>A0ABP4VTU1_9ACTN</name>
<gene>
    <name evidence="1" type="ORF">GCM10009681_05580</name>
</gene>
<proteinExistence type="predicted"/>
<evidence type="ECO:0000313" key="2">
    <source>
        <dbReference type="Proteomes" id="UP001500655"/>
    </source>
</evidence>
<dbReference type="EMBL" id="BAAALS010000002">
    <property type="protein sequence ID" value="GAA1737785.1"/>
    <property type="molecule type" value="Genomic_DNA"/>
</dbReference>
<dbReference type="Proteomes" id="UP001500655">
    <property type="component" value="Unassembled WGS sequence"/>
</dbReference>
<protein>
    <submittedName>
        <fullName evidence="1">Uncharacterized protein</fullName>
    </submittedName>
</protein>
<sequence>MGVRRPVALMLVVAAVLVALAAATVVVGMQGKGPLGTLLCATSMTSYDRIPSPAPLLEGTVTLRAGEKVSVGGYGDPLPRDTAPELIGDASAIELSSTVAPTEEHCDRVVSGYRFQVLTAVRPVTLELLSQRPARVRVTAA</sequence>
<keyword evidence="2" id="KW-1185">Reference proteome</keyword>
<organism evidence="1 2">
    <name type="scientific">Luedemannella helvata</name>
    <dbReference type="NCBI Taxonomy" id="349315"/>
    <lineage>
        <taxon>Bacteria</taxon>
        <taxon>Bacillati</taxon>
        <taxon>Actinomycetota</taxon>
        <taxon>Actinomycetes</taxon>
        <taxon>Micromonosporales</taxon>
        <taxon>Micromonosporaceae</taxon>
        <taxon>Luedemannella</taxon>
    </lineage>
</organism>
<reference evidence="2" key="1">
    <citation type="journal article" date="2019" name="Int. J. Syst. Evol. Microbiol.">
        <title>The Global Catalogue of Microorganisms (GCM) 10K type strain sequencing project: providing services to taxonomists for standard genome sequencing and annotation.</title>
        <authorList>
            <consortium name="The Broad Institute Genomics Platform"/>
            <consortium name="The Broad Institute Genome Sequencing Center for Infectious Disease"/>
            <person name="Wu L."/>
            <person name="Ma J."/>
        </authorList>
    </citation>
    <scope>NUCLEOTIDE SEQUENCE [LARGE SCALE GENOMIC DNA]</scope>
    <source>
        <strain evidence="2">JCM 13249</strain>
    </source>
</reference>
<accession>A0ABP4VTU1</accession>